<evidence type="ECO:0000256" key="4">
    <source>
        <dbReference type="ARBA" id="ARBA00023065"/>
    </source>
</evidence>
<dbReference type="GO" id="GO:0006813">
    <property type="term" value="P:potassium ion transport"/>
    <property type="evidence" value="ECO:0007669"/>
    <property type="project" value="UniProtKB-KW"/>
</dbReference>
<dbReference type="EMBL" id="OIVN01006404">
    <property type="protein sequence ID" value="SPD32413.1"/>
    <property type="molecule type" value="Genomic_DNA"/>
</dbReference>
<feature type="transmembrane region" description="Helical" evidence="6">
    <location>
        <begin position="154"/>
        <end position="182"/>
    </location>
</feature>
<name>A0A2N9J7B8_FAGSY</name>
<dbReference type="InterPro" id="IPR057291">
    <property type="entry name" value="CHX17_2nd"/>
</dbReference>
<dbReference type="AlphaFoldDB" id="A0A2N9J7B8"/>
<reference evidence="8" key="1">
    <citation type="submission" date="2018-02" db="EMBL/GenBank/DDBJ databases">
        <authorList>
            <person name="Cohen D.B."/>
            <person name="Kent A.D."/>
        </authorList>
    </citation>
    <scope>NUCLEOTIDE SEQUENCE</scope>
</reference>
<feature type="transmembrane region" description="Helical" evidence="6">
    <location>
        <begin position="121"/>
        <end position="142"/>
    </location>
</feature>
<dbReference type="PANTHER" id="PTHR32468">
    <property type="entry name" value="CATION/H + ANTIPORTER"/>
    <property type="match status" value="1"/>
</dbReference>
<proteinExistence type="predicted"/>
<keyword evidence="6" id="KW-0472">Membrane</keyword>
<evidence type="ECO:0000313" key="8">
    <source>
        <dbReference type="EMBL" id="SPD32413.1"/>
    </source>
</evidence>
<gene>
    <name evidence="8" type="ORF">FSB_LOCUS60295</name>
</gene>
<evidence type="ECO:0000256" key="6">
    <source>
        <dbReference type="SAM" id="Phobius"/>
    </source>
</evidence>
<evidence type="ECO:0000256" key="5">
    <source>
        <dbReference type="SAM" id="MobiDB-lite"/>
    </source>
</evidence>
<dbReference type="GO" id="GO:0006885">
    <property type="term" value="P:regulation of pH"/>
    <property type="evidence" value="ECO:0007669"/>
    <property type="project" value="TreeGrafter"/>
</dbReference>
<feature type="transmembrane region" description="Helical" evidence="6">
    <location>
        <begin position="65"/>
        <end position="83"/>
    </location>
</feature>
<dbReference type="GO" id="GO:0098662">
    <property type="term" value="P:inorganic cation transmembrane transport"/>
    <property type="evidence" value="ECO:0007669"/>
    <property type="project" value="TreeGrafter"/>
</dbReference>
<evidence type="ECO:0000256" key="3">
    <source>
        <dbReference type="ARBA" id="ARBA00022958"/>
    </source>
</evidence>
<feature type="transmembrane region" description="Helical" evidence="6">
    <location>
        <begin position="202"/>
        <end position="222"/>
    </location>
</feature>
<dbReference type="InterPro" id="IPR050794">
    <property type="entry name" value="CPA2_transporter"/>
</dbReference>
<feature type="transmembrane region" description="Helical" evidence="6">
    <location>
        <begin position="234"/>
        <end position="257"/>
    </location>
</feature>
<feature type="region of interest" description="Disordered" evidence="5">
    <location>
        <begin position="496"/>
        <end position="533"/>
    </location>
</feature>
<sequence length="646" mass="72043">MNTGRTWGKDDYFICGCPLPVVSKGIWSGDNPLNCIFPVLILQLIMGIFLSKVVYFILRPLRQSKCICSVLGGILLGPSFIGVNGKIREVLFPPNETGVFNTFATIASKQTNLEQAIETCVSSTIVVLFTIYAIRPALISVIKRTPEGTEVDEVYVVLILVGVLFMGFITDFTGSSIIYGPLILGYVIPDGPPLAFKLRPTYAFVLGLLMNSKGIVEMIVYFRLKKVHYIDEPTFAVLVFSSLAITSIIAPLTEMLYKPEIPLDSSKKYRRLKTIHTTPRTSELRVISCVHNEENVHSLINLLEASNPTELSPICAYVIHLVELTGRTAPLLIPYNAKMKRVSKLTSSAGSDHILRAFENYSKNSNGPVIVQLFTMIVPYKSMHDDICRLALDKQTPLIIVPYHENLRHIQGNRVATSIRAFNTNLQMHAPCTVGILVDRGSRHMNSSQFSYNVVVIFIGGEDDRQALGYAMRMSGHSDVSLTILRITLHLKKEIESEEKHKGKRKGKGKGKSNNNSNNNSKDKDKNKDEEVDEEMEMLMDEVLYDEFKIKNLGNACVACREVEAENSAQVMDAIRSLDKNYDLVMVGLNRHQALELGDIEMPHNDAKNIEDLGMIGDVLVLSDFSMGWLSLLVLHHCGAPNHVRT</sequence>
<keyword evidence="1" id="KW-0813">Transport</keyword>
<keyword evidence="4" id="KW-0406">Ion transport</keyword>
<keyword evidence="3" id="KW-0630">Potassium</keyword>
<keyword evidence="2" id="KW-0633">Potassium transport</keyword>
<evidence type="ECO:0000256" key="1">
    <source>
        <dbReference type="ARBA" id="ARBA00022448"/>
    </source>
</evidence>
<accession>A0A2N9J7B8</accession>
<feature type="transmembrane region" description="Helical" evidence="6">
    <location>
        <begin position="36"/>
        <end position="58"/>
    </location>
</feature>
<dbReference type="GO" id="GO:0012505">
    <property type="term" value="C:endomembrane system"/>
    <property type="evidence" value="ECO:0007669"/>
    <property type="project" value="TreeGrafter"/>
</dbReference>
<feature type="domain" description="Cation/H(+) antiporter central" evidence="7">
    <location>
        <begin position="315"/>
        <end position="442"/>
    </location>
</feature>
<evidence type="ECO:0000256" key="2">
    <source>
        <dbReference type="ARBA" id="ARBA00022538"/>
    </source>
</evidence>
<evidence type="ECO:0000259" key="7">
    <source>
        <dbReference type="Pfam" id="PF23256"/>
    </source>
</evidence>
<feature type="compositionally biased region" description="Basic residues" evidence="5">
    <location>
        <begin position="502"/>
        <end position="511"/>
    </location>
</feature>
<dbReference type="PANTHER" id="PTHR32468:SF108">
    <property type="entry name" value="CATION_H(+) ANTIPORTER 15-LIKE"/>
    <property type="match status" value="1"/>
</dbReference>
<protein>
    <recommendedName>
        <fullName evidence="7">Cation/H(+) antiporter central domain-containing protein</fullName>
    </recommendedName>
</protein>
<keyword evidence="6" id="KW-0812">Transmembrane</keyword>
<organism evidence="8">
    <name type="scientific">Fagus sylvatica</name>
    <name type="common">Beechnut</name>
    <dbReference type="NCBI Taxonomy" id="28930"/>
    <lineage>
        <taxon>Eukaryota</taxon>
        <taxon>Viridiplantae</taxon>
        <taxon>Streptophyta</taxon>
        <taxon>Embryophyta</taxon>
        <taxon>Tracheophyta</taxon>
        <taxon>Spermatophyta</taxon>
        <taxon>Magnoliopsida</taxon>
        <taxon>eudicotyledons</taxon>
        <taxon>Gunneridae</taxon>
        <taxon>Pentapetalae</taxon>
        <taxon>rosids</taxon>
        <taxon>fabids</taxon>
        <taxon>Fagales</taxon>
        <taxon>Fagaceae</taxon>
        <taxon>Fagus</taxon>
    </lineage>
</organism>
<dbReference type="Pfam" id="PF23256">
    <property type="entry name" value="CHX17_2nd"/>
    <property type="match status" value="1"/>
</dbReference>
<keyword evidence="6" id="KW-1133">Transmembrane helix</keyword>